<proteinExistence type="inferred from homology"/>
<name>A0ABR2S0A3_9ROSI</name>
<keyword evidence="4" id="KW-1185">Reference proteome</keyword>
<gene>
    <name evidence="3" type="ORF">V6N11_033708</name>
</gene>
<comment type="caution">
    <text evidence="3">The sequence shown here is derived from an EMBL/GenBank/DDBJ whole genome shotgun (WGS) entry which is preliminary data.</text>
</comment>
<dbReference type="Pfam" id="PF04520">
    <property type="entry name" value="Senescence_reg"/>
    <property type="match status" value="1"/>
</dbReference>
<dbReference type="EMBL" id="JBBPBN010000018">
    <property type="protein sequence ID" value="KAK9018661.1"/>
    <property type="molecule type" value="Genomic_DNA"/>
</dbReference>
<dbReference type="PANTHER" id="PTHR46525:SF6">
    <property type="entry name" value="ARABIDOPSIS THALIANA GENOMIC DNA, CHROMOSOME 5, P1 CLONE:MOK16"/>
    <property type="match status" value="1"/>
</dbReference>
<evidence type="ECO:0000256" key="1">
    <source>
        <dbReference type="ARBA" id="ARBA00034773"/>
    </source>
</evidence>
<accession>A0ABR2S0A3</accession>
<dbReference type="Proteomes" id="UP001396334">
    <property type="component" value="Unassembled WGS sequence"/>
</dbReference>
<reference evidence="3 4" key="1">
    <citation type="journal article" date="2024" name="G3 (Bethesda)">
        <title>Genome assembly of Hibiscus sabdariffa L. provides insights into metabolisms of medicinal natural products.</title>
        <authorList>
            <person name="Kim T."/>
        </authorList>
    </citation>
    <scope>NUCLEOTIDE SEQUENCE [LARGE SCALE GENOMIC DNA]</scope>
    <source>
        <strain evidence="3">TK-2024</strain>
        <tissue evidence="3">Old leaves</tissue>
    </source>
</reference>
<dbReference type="InterPro" id="IPR007608">
    <property type="entry name" value="Senescence_reg_S40"/>
</dbReference>
<evidence type="ECO:0000256" key="2">
    <source>
        <dbReference type="SAM" id="MobiDB-lite"/>
    </source>
</evidence>
<dbReference type="PANTHER" id="PTHR46525">
    <property type="entry name" value="EMB|CAB72159.1"/>
    <property type="match status" value="1"/>
</dbReference>
<organism evidence="3 4">
    <name type="scientific">Hibiscus sabdariffa</name>
    <name type="common">roselle</name>
    <dbReference type="NCBI Taxonomy" id="183260"/>
    <lineage>
        <taxon>Eukaryota</taxon>
        <taxon>Viridiplantae</taxon>
        <taxon>Streptophyta</taxon>
        <taxon>Embryophyta</taxon>
        <taxon>Tracheophyta</taxon>
        <taxon>Spermatophyta</taxon>
        <taxon>Magnoliopsida</taxon>
        <taxon>eudicotyledons</taxon>
        <taxon>Gunneridae</taxon>
        <taxon>Pentapetalae</taxon>
        <taxon>rosids</taxon>
        <taxon>malvids</taxon>
        <taxon>Malvales</taxon>
        <taxon>Malvaceae</taxon>
        <taxon>Malvoideae</taxon>
        <taxon>Hibiscus</taxon>
    </lineage>
</organism>
<evidence type="ECO:0000313" key="4">
    <source>
        <dbReference type="Proteomes" id="UP001396334"/>
    </source>
</evidence>
<protein>
    <recommendedName>
        <fullName evidence="5">Senescence regulator</fullName>
    </recommendedName>
</protein>
<comment type="similarity">
    <text evidence="1">Belongs to the senescence regulator S40 family.</text>
</comment>
<feature type="region of interest" description="Disordered" evidence="2">
    <location>
        <begin position="42"/>
        <end position="63"/>
    </location>
</feature>
<evidence type="ECO:0000313" key="3">
    <source>
        <dbReference type="EMBL" id="KAK9018661.1"/>
    </source>
</evidence>
<sequence length="163" mass="18209">MASRKIFFGSKPSYIYPAKDSDDAITNDAVFEFDEADIWNYNSSEANEQDGKKPLPSSRASSKKIPRKMEFISVSHKTQKIASASLPVNVPDWSKILKAEYRVHGDKDAEGGGDGDGRVPPHEYLARRRGASFSVHEGMGRTLKGRDLRCVRNAVWKETGFED</sequence>
<evidence type="ECO:0008006" key="5">
    <source>
        <dbReference type="Google" id="ProtNLM"/>
    </source>
</evidence>